<sequence>RQLHSTPGGLHPSTTPDRVVTTPQPTCLDITAYSAKISAGITAGTNDFVILYHIITGVHFFQVGVGTGVLVGLIVSSRRDA</sequence>
<dbReference type="Gene3D" id="1.20.120.80">
    <property type="entry name" value="Cytochrome c oxidase, subunit III, four-helix bundle"/>
    <property type="match status" value="1"/>
</dbReference>
<evidence type="ECO:0000313" key="3">
    <source>
        <dbReference type="EMBL" id="SNR97007.1"/>
    </source>
</evidence>
<feature type="region of interest" description="Disordered" evidence="1">
    <location>
        <begin position="1"/>
        <end position="22"/>
    </location>
</feature>
<dbReference type="GO" id="GO:0022904">
    <property type="term" value="P:respiratory electron transport chain"/>
    <property type="evidence" value="ECO:0007669"/>
    <property type="project" value="InterPro"/>
</dbReference>
<evidence type="ECO:0000256" key="2">
    <source>
        <dbReference type="SAM" id="Phobius"/>
    </source>
</evidence>
<feature type="compositionally biased region" description="Polar residues" evidence="1">
    <location>
        <begin position="12"/>
        <end position="22"/>
    </location>
</feature>
<proteinExistence type="predicted"/>
<name>A0A239AMX1_9PSEU</name>
<dbReference type="AlphaFoldDB" id="A0A239AMX1"/>
<dbReference type="Proteomes" id="UP000198348">
    <property type="component" value="Unassembled WGS sequence"/>
</dbReference>
<reference evidence="3 4" key="1">
    <citation type="submission" date="2017-06" db="EMBL/GenBank/DDBJ databases">
        <authorList>
            <person name="Kim H.J."/>
            <person name="Triplett B.A."/>
        </authorList>
    </citation>
    <scope>NUCLEOTIDE SEQUENCE [LARGE SCALE GENOMIC DNA]</scope>
    <source>
        <strain evidence="3 4">DSM 45207</strain>
    </source>
</reference>
<dbReference type="InterPro" id="IPR013833">
    <property type="entry name" value="Cyt_c_oxidase_su3_a-hlx"/>
</dbReference>
<feature type="transmembrane region" description="Helical" evidence="2">
    <location>
        <begin position="50"/>
        <end position="75"/>
    </location>
</feature>
<accession>A0A239AMX1</accession>
<evidence type="ECO:0000256" key="1">
    <source>
        <dbReference type="SAM" id="MobiDB-lite"/>
    </source>
</evidence>
<evidence type="ECO:0000313" key="4">
    <source>
        <dbReference type="Proteomes" id="UP000198348"/>
    </source>
</evidence>
<protein>
    <submittedName>
        <fullName evidence="3">Uncharacterized protein</fullName>
    </submittedName>
</protein>
<organism evidence="3 4">
    <name type="scientific">Haloechinothrix alba</name>
    <dbReference type="NCBI Taxonomy" id="664784"/>
    <lineage>
        <taxon>Bacteria</taxon>
        <taxon>Bacillati</taxon>
        <taxon>Actinomycetota</taxon>
        <taxon>Actinomycetes</taxon>
        <taxon>Pseudonocardiales</taxon>
        <taxon>Pseudonocardiaceae</taxon>
        <taxon>Haloechinothrix</taxon>
    </lineage>
</organism>
<dbReference type="GO" id="GO:0016020">
    <property type="term" value="C:membrane"/>
    <property type="evidence" value="ECO:0007669"/>
    <property type="project" value="InterPro"/>
</dbReference>
<dbReference type="EMBL" id="FZNW01000049">
    <property type="protein sequence ID" value="SNR97007.1"/>
    <property type="molecule type" value="Genomic_DNA"/>
</dbReference>
<dbReference type="InterPro" id="IPR035973">
    <property type="entry name" value="Cyt_c_oxidase_su3-like_sf"/>
</dbReference>
<keyword evidence="2" id="KW-0472">Membrane</keyword>
<dbReference type="GO" id="GO:0004129">
    <property type="term" value="F:cytochrome-c oxidase activity"/>
    <property type="evidence" value="ECO:0007669"/>
    <property type="project" value="InterPro"/>
</dbReference>
<keyword evidence="2" id="KW-0812">Transmembrane</keyword>
<dbReference type="RefSeq" id="WP_217898695.1">
    <property type="nucleotide sequence ID" value="NZ_FZNW01000049.1"/>
</dbReference>
<keyword evidence="4" id="KW-1185">Reference proteome</keyword>
<dbReference type="SUPFAM" id="SSF81452">
    <property type="entry name" value="Cytochrome c oxidase subunit III-like"/>
    <property type="match status" value="1"/>
</dbReference>
<gene>
    <name evidence="3" type="ORF">SAMN06265360_1497</name>
</gene>
<keyword evidence="2" id="KW-1133">Transmembrane helix</keyword>
<feature type="non-terminal residue" evidence="3">
    <location>
        <position position="1"/>
    </location>
</feature>